<protein>
    <submittedName>
        <fullName evidence="3">Uncharacterized protein</fullName>
    </submittedName>
</protein>
<evidence type="ECO:0000313" key="3">
    <source>
        <dbReference type="EMBL" id="OTG18100.1"/>
    </source>
</evidence>
<dbReference type="EMBL" id="CM007897">
    <property type="protein sequence ID" value="OTG18100.1"/>
    <property type="molecule type" value="Genomic_DNA"/>
</dbReference>
<organism evidence="3 4">
    <name type="scientific">Helianthus annuus</name>
    <name type="common">Common sunflower</name>
    <dbReference type="NCBI Taxonomy" id="4232"/>
    <lineage>
        <taxon>Eukaryota</taxon>
        <taxon>Viridiplantae</taxon>
        <taxon>Streptophyta</taxon>
        <taxon>Embryophyta</taxon>
        <taxon>Tracheophyta</taxon>
        <taxon>Spermatophyta</taxon>
        <taxon>Magnoliopsida</taxon>
        <taxon>eudicotyledons</taxon>
        <taxon>Gunneridae</taxon>
        <taxon>Pentapetalae</taxon>
        <taxon>asterids</taxon>
        <taxon>campanulids</taxon>
        <taxon>Asterales</taxon>
        <taxon>Asteraceae</taxon>
        <taxon>Asteroideae</taxon>
        <taxon>Heliantheae alliance</taxon>
        <taxon>Heliantheae</taxon>
        <taxon>Helianthus</taxon>
    </lineage>
</organism>
<name>A0A251U435_HELAN</name>
<reference evidence="3" key="2">
    <citation type="submission" date="2017-02" db="EMBL/GenBank/DDBJ databases">
        <title>Sunflower complete genome.</title>
        <authorList>
            <person name="Langlade N."/>
            <person name="Munos S."/>
        </authorList>
    </citation>
    <scope>NUCLEOTIDE SEQUENCE [LARGE SCALE GENOMIC DNA]</scope>
    <source>
        <tissue evidence="3">Leaves</tissue>
    </source>
</reference>
<gene>
    <name evidence="3" type="ORF">HannXRQ_Chr08g0219431</name>
    <name evidence="2" type="ORF">HanXRQr2_Chr08g0331211</name>
</gene>
<feature type="compositionally biased region" description="Low complexity" evidence="1">
    <location>
        <begin position="14"/>
        <end position="23"/>
    </location>
</feature>
<evidence type="ECO:0000313" key="2">
    <source>
        <dbReference type="EMBL" id="KAF5794709.1"/>
    </source>
</evidence>
<accession>A0A251U435</accession>
<evidence type="ECO:0000256" key="1">
    <source>
        <dbReference type="SAM" id="MobiDB-lite"/>
    </source>
</evidence>
<dbReference type="InParanoid" id="A0A251U435"/>
<dbReference type="EMBL" id="MNCJ02000323">
    <property type="protein sequence ID" value="KAF5794709.1"/>
    <property type="molecule type" value="Genomic_DNA"/>
</dbReference>
<reference evidence="2" key="3">
    <citation type="submission" date="2020-06" db="EMBL/GenBank/DDBJ databases">
        <title>Helianthus annuus Genome sequencing and assembly Release 2.</title>
        <authorList>
            <person name="Gouzy J."/>
            <person name="Langlade N."/>
            <person name="Munos S."/>
        </authorList>
    </citation>
    <scope>NUCLEOTIDE SEQUENCE</scope>
    <source>
        <tissue evidence="2">Leaves</tissue>
    </source>
</reference>
<dbReference type="Proteomes" id="UP000215914">
    <property type="component" value="Chromosome 8"/>
</dbReference>
<dbReference type="AlphaFoldDB" id="A0A251U435"/>
<reference evidence="2 4" key="1">
    <citation type="journal article" date="2017" name="Nature">
        <title>The sunflower genome provides insights into oil metabolism, flowering and Asterid evolution.</title>
        <authorList>
            <person name="Badouin H."/>
            <person name="Gouzy J."/>
            <person name="Grassa C.J."/>
            <person name="Murat F."/>
            <person name="Staton S.E."/>
            <person name="Cottret L."/>
            <person name="Lelandais-Briere C."/>
            <person name="Owens G.L."/>
            <person name="Carrere S."/>
            <person name="Mayjonade B."/>
            <person name="Legrand L."/>
            <person name="Gill N."/>
            <person name="Kane N.C."/>
            <person name="Bowers J.E."/>
            <person name="Hubner S."/>
            <person name="Bellec A."/>
            <person name="Berard A."/>
            <person name="Berges H."/>
            <person name="Blanchet N."/>
            <person name="Boniface M.C."/>
            <person name="Brunel D."/>
            <person name="Catrice O."/>
            <person name="Chaidir N."/>
            <person name="Claudel C."/>
            <person name="Donnadieu C."/>
            <person name="Faraut T."/>
            <person name="Fievet G."/>
            <person name="Helmstetter N."/>
            <person name="King M."/>
            <person name="Knapp S.J."/>
            <person name="Lai Z."/>
            <person name="Le Paslier M.C."/>
            <person name="Lippi Y."/>
            <person name="Lorenzon L."/>
            <person name="Mandel J.R."/>
            <person name="Marage G."/>
            <person name="Marchand G."/>
            <person name="Marquand E."/>
            <person name="Bret-Mestries E."/>
            <person name="Morien E."/>
            <person name="Nambeesan S."/>
            <person name="Nguyen T."/>
            <person name="Pegot-Espagnet P."/>
            <person name="Pouilly N."/>
            <person name="Raftis F."/>
            <person name="Sallet E."/>
            <person name="Schiex T."/>
            <person name="Thomas J."/>
            <person name="Vandecasteele C."/>
            <person name="Vares D."/>
            <person name="Vear F."/>
            <person name="Vautrin S."/>
            <person name="Crespi M."/>
            <person name="Mangin B."/>
            <person name="Burke J.M."/>
            <person name="Salse J."/>
            <person name="Munos S."/>
            <person name="Vincourt P."/>
            <person name="Rieseberg L.H."/>
            <person name="Langlade N.B."/>
        </authorList>
    </citation>
    <scope>NUCLEOTIDE SEQUENCE [LARGE SCALE GENOMIC DNA]</scope>
    <source>
        <strain evidence="4">cv. SF193</strain>
        <tissue evidence="2">Leaves</tissue>
    </source>
</reference>
<feature type="region of interest" description="Disordered" evidence="1">
    <location>
        <begin position="1"/>
        <end position="24"/>
    </location>
</feature>
<keyword evidence="4" id="KW-1185">Reference proteome</keyword>
<sequence>MSEKAMLTEEEPLNKNGADNNKGGKLRFITSSGAVIVPDANPFISDKSRRALASLQAYLDAAGGHHAPPVLPAAADVASPHLHIGKKEHLRNHRTKNTGVHLQRRCLQKLHH</sequence>
<proteinExistence type="predicted"/>
<evidence type="ECO:0000313" key="4">
    <source>
        <dbReference type="Proteomes" id="UP000215914"/>
    </source>
</evidence>
<dbReference type="Gramene" id="mRNA:HanXRQr2_Chr08g0331211">
    <property type="protein sequence ID" value="mRNA:HanXRQr2_Chr08g0331211"/>
    <property type="gene ID" value="HanXRQr2_Chr08g0331211"/>
</dbReference>